<dbReference type="EMBL" id="GEBQ01017084">
    <property type="protein sequence ID" value="JAT22893.1"/>
    <property type="molecule type" value="Transcribed_RNA"/>
</dbReference>
<accession>A0A1B6LGQ1</accession>
<feature type="region of interest" description="Disordered" evidence="1">
    <location>
        <begin position="83"/>
        <end position="102"/>
    </location>
</feature>
<proteinExistence type="predicted"/>
<name>A0A1B6LGQ1_9HEMI</name>
<feature type="non-terminal residue" evidence="2">
    <location>
        <position position="102"/>
    </location>
</feature>
<feature type="region of interest" description="Disordered" evidence="1">
    <location>
        <begin position="1"/>
        <end position="30"/>
    </location>
</feature>
<gene>
    <name evidence="2" type="ORF">g.53298</name>
</gene>
<dbReference type="AlphaFoldDB" id="A0A1B6LGQ1"/>
<feature type="compositionally biased region" description="Basic residues" evidence="1">
    <location>
        <begin position="17"/>
        <end position="26"/>
    </location>
</feature>
<organism evidence="2">
    <name type="scientific">Graphocephala atropunctata</name>
    <dbReference type="NCBI Taxonomy" id="36148"/>
    <lineage>
        <taxon>Eukaryota</taxon>
        <taxon>Metazoa</taxon>
        <taxon>Ecdysozoa</taxon>
        <taxon>Arthropoda</taxon>
        <taxon>Hexapoda</taxon>
        <taxon>Insecta</taxon>
        <taxon>Pterygota</taxon>
        <taxon>Neoptera</taxon>
        <taxon>Paraneoptera</taxon>
        <taxon>Hemiptera</taxon>
        <taxon>Auchenorrhyncha</taxon>
        <taxon>Membracoidea</taxon>
        <taxon>Cicadellidae</taxon>
        <taxon>Cicadellinae</taxon>
        <taxon>Cicadellini</taxon>
        <taxon>Graphocephala</taxon>
    </lineage>
</organism>
<feature type="non-terminal residue" evidence="2">
    <location>
        <position position="1"/>
    </location>
</feature>
<reference evidence="2" key="1">
    <citation type="submission" date="2015-11" db="EMBL/GenBank/DDBJ databases">
        <title>De novo transcriptome assembly of four potential Pierce s Disease insect vectors from Arizona vineyards.</title>
        <authorList>
            <person name="Tassone E.E."/>
        </authorList>
    </citation>
    <scope>NUCLEOTIDE SEQUENCE</scope>
</reference>
<protein>
    <submittedName>
        <fullName evidence="2">Uncharacterized protein</fullName>
    </submittedName>
</protein>
<sequence length="102" mass="11750">PRTRFTKSRNMKDAGFHARRGQRGRFRPIPVRSYLYPSPYRGNRGGYSTGSSGYVWRRQAPAHNFAPSPRFNRHSEFGMSVDDMMDSSYPSRSQVRGNRGGY</sequence>
<evidence type="ECO:0000313" key="2">
    <source>
        <dbReference type="EMBL" id="JAT22893.1"/>
    </source>
</evidence>
<evidence type="ECO:0000256" key="1">
    <source>
        <dbReference type="SAM" id="MobiDB-lite"/>
    </source>
</evidence>